<reference evidence="2 3" key="1">
    <citation type="submission" date="2024-09" db="EMBL/GenBank/DDBJ databases">
        <title>T2T genomes of carrot and Alternaria dauci and their utility for understanding host-pathogen interaction during carrot leaf blight disease.</title>
        <authorList>
            <person name="Liu W."/>
            <person name="Xu S."/>
            <person name="Ou C."/>
            <person name="Liu X."/>
            <person name="Zhuang F."/>
            <person name="Deng X.W."/>
        </authorList>
    </citation>
    <scope>NUCLEOTIDE SEQUENCE [LARGE SCALE GENOMIC DNA]</scope>
    <source>
        <strain evidence="2 3">A2016</strain>
    </source>
</reference>
<name>A0ABR3UBM4_9PLEO</name>
<accession>A0ABR3UBM4</accession>
<feature type="compositionally biased region" description="Basic and acidic residues" evidence="1">
    <location>
        <begin position="1"/>
        <end position="26"/>
    </location>
</feature>
<dbReference type="Proteomes" id="UP001578633">
    <property type="component" value="Chromosome 7"/>
</dbReference>
<feature type="region of interest" description="Disordered" evidence="1">
    <location>
        <begin position="1"/>
        <end position="28"/>
    </location>
</feature>
<feature type="region of interest" description="Disordered" evidence="1">
    <location>
        <begin position="108"/>
        <end position="129"/>
    </location>
</feature>
<keyword evidence="3" id="KW-1185">Reference proteome</keyword>
<protein>
    <submittedName>
        <fullName evidence="2">Uncharacterized protein</fullName>
    </submittedName>
</protein>
<dbReference type="GeneID" id="96087644"/>
<evidence type="ECO:0000256" key="1">
    <source>
        <dbReference type="SAM" id="MobiDB-lite"/>
    </source>
</evidence>
<gene>
    <name evidence="2" type="ORF">ACET3X_007322</name>
</gene>
<dbReference type="EMBL" id="JBHGVX010000007">
    <property type="protein sequence ID" value="KAL1793901.1"/>
    <property type="molecule type" value="Genomic_DNA"/>
</dbReference>
<evidence type="ECO:0000313" key="2">
    <source>
        <dbReference type="EMBL" id="KAL1793901.1"/>
    </source>
</evidence>
<evidence type="ECO:0000313" key="3">
    <source>
        <dbReference type="Proteomes" id="UP001578633"/>
    </source>
</evidence>
<organism evidence="2 3">
    <name type="scientific">Alternaria dauci</name>
    <dbReference type="NCBI Taxonomy" id="48095"/>
    <lineage>
        <taxon>Eukaryota</taxon>
        <taxon>Fungi</taxon>
        <taxon>Dikarya</taxon>
        <taxon>Ascomycota</taxon>
        <taxon>Pezizomycotina</taxon>
        <taxon>Dothideomycetes</taxon>
        <taxon>Pleosporomycetidae</taxon>
        <taxon>Pleosporales</taxon>
        <taxon>Pleosporineae</taxon>
        <taxon>Pleosporaceae</taxon>
        <taxon>Alternaria</taxon>
        <taxon>Alternaria sect. Porri</taxon>
    </lineage>
</organism>
<comment type="caution">
    <text evidence="2">The sequence shown here is derived from an EMBL/GenBank/DDBJ whole genome shotgun (WGS) entry which is preliminary data.</text>
</comment>
<proteinExistence type="predicted"/>
<dbReference type="RefSeq" id="XP_069304485.1">
    <property type="nucleotide sequence ID" value="XM_069453456.1"/>
</dbReference>
<sequence length="129" mass="15005">MSTKEKDTVQDWKSDLGKPLQHRSEGSKAIWKTASQRLLLRNKDSIRNLDAERTIIEQMNARMELEKRQEPQMRSIQSIEEMAEEEKRADEEWNGIATQLAFDAQSPGVQEVKSVSFRHQRRPIANAQQ</sequence>